<evidence type="ECO:0000256" key="7">
    <source>
        <dbReference type="ARBA" id="ARBA00046740"/>
    </source>
</evidence>
<dbReference type="FunFam" id="3.30.1370.30:FF:000002">
    <property type="entry name" value="30S ribosomal protein S8"/>
    <property type="match status" value="1"/>
</dbReference>
<evidence type="ECO:0000256" key="2">
    <source>
        <dbReference type="ARBA" id="ARBA00022730"/>
    </source>
</evidence>
<dbReference type="Gene3D" id="3.30.1370.30">
    <property type="match status" value="1"/>
</dbReference>
<keyword evidence="3 8" id="KW-0694">RNA-binding</keyword>
<dbReference type="NCBIfam" id="NF001109">
    <property type="entry name" value="PRK00136.1"/>
    <property type="match status" value="1"/>
</dbReference>
<dbReference type="PANTHER" id="PTHR11758">
    <property type="entry name" value="40S RIBOSOMAL PROTEIN S15A"/>
    <property type="match status" value="1"/>
</dbReference>
<keyword evidence="5 8" id="KW-0687">Ribonucleoprotein</keyword>
<reference evidence="10 11" key="1">
    <citation type="submission" date="2017-09" db="EMBL/GenBank/DDBJ databases">
        <title>Depth-based differentiation of microbial function through sediment-hosted aquifers and enrichment of novel symbionts in the deep terrestrial subsurface.</title>
        <authorList>
            <person name="Probst A.J."/>
            <person name="Ladd B."/>
            <person name="Jarett J.K."/>
            <person name="Geller-Mcgrath D.E."/>
            <person name="Sieber C.M."/>
            <person name="Emerson J.B."/>
            <person name="Anantharaman K."/>
            <person name="Thomas B.C."/>
            <person name="Malmstrom R."/>
            <person name="Stieglmeier M."/>
            <person name="Klingl A."/>
            <person name="Woyke T."/>
            <person name="Ryan C.M."/>
            <person name="Banfield J.F."/>
        </authorList>
    </citation>
    <scope>NUCLEOTIDE SEQUENCE [LARGE SCALE GENOMIC DNA]</scope>
    <source>
        <strain evidence="10">CG23_combo_of_CG06-09_8_20_14_all_41_10</strain>
    </source>
</reference>
<evidence type="ECO:0000256" key="9">
    <source>
        <dbReference type="RuleBase" id="RU003660"/>
    </source>
</evidence>
<dbReference type="EMBL" id="PCRK01000182">
    <property type="protein sequence ID" value="PIP18649.1"/>
    <property type="molecule type" value="Genomic_DNA"/>
</dbReference>
<dbReference type="GO" id="GO:0003735">
    <property type="term" value="F:structural constituent of ribosome"/>
    <property type="evidence" value="ECO:0007669"/>
    <property type="project" value="InterPro"/>
</dbReference>
<dbReference type="Gene3D" id="3.30.1490.10">
    <property type="match status" value="1"/>
</dbReference>
<evidence type="ECO:0000256" key="1">
    <source>
        <dbReference type="ARBA" id="ARBA00006471"/>
    </source>
</evidence>
<evidence type="ECO:0000313" key="10">
    <source>
        <dbReference type="EMBL" id="PIP18649.1"/>
    </source>
</evidence>
<dbReference type="HAMAP" id="MF_01302_B">
    <property type="entry name" value="Ribosomal_uS8_B"/>
    <property type="match status" value="1"/>
</dbReference>
<comment type="subunit">
    <text evidence="7 8">Part of the 30S ribosomal subunit. Contacts proteins S5 and S12.</text>
</comment>
<keyword evidence="4 8" id="KW-0689">Ribosomal protein</keyword>
<protein>
    <recommendedName>
        <fullName evidence="6 8">Small ribosomal subunit protein uS8</fullName>
    </recommendedName>
</protein>
<accession>A0A2G9YHC6</accession>
<dbReference type="GO" id="GO:0005737">
    <property type="term" value="C:cytoplasm"/>
    <property type="evidence" value="ECO:0007669"/>
    <property type="project" value="UniProtKB-ARBA"/>
</dbReference>
<evidence type="ECO:0000256" key="3">
    <source>
        <dbReference type="ARBA" id="ARBA00022884"/>
    </source>
</evidence>
<evidence type="ECO:0000256" key="4">
    <source>
        <dbReference type="ARBA" id="ARBA00022980"/>
    </source>
</evidence>
<keyword evidence="2 8" id="KW-0699">rRNA-binding</keyword>
<dbReference type="FunFam" id="3.30.1490.10:FF:000001">
    <property type="entry name" value="30S ribosomal protein S8"/>
    <property type="match status" value="1"/>
</dbReference>
<dbReference type="GO" id="GO:0006412">
    <property type="term" value="P:translation"/>
    <property type="evidence" value="ECO:0007669"/>
    <property type="project" value="UniProtKB-UniRule"/>
</dbReference>
<dbReference type="Proteomes" id="UP000231292">
    <property type="component" value="Unassembled WGS sequence"/>
</dbReference>
<comment type="function">
    <text evidence="8">One of the primary rRNA binding proteins, it binds directly to 16S rRNA central domain where it helps coordinate assembly of the platform of the 30S subunit.</text>
</comment>
<dbReference type="AlphaFoldDB" id="A0A2G9YHC6"/>
<dbReference type="GO" id="GO:0005840">
    <property type="term" value="C:ribosome"/>
    <property type="evidence" value="ECO:0007669"/>
    <property type="project" value="UniProtKB-KW"/>
</dbReference>
<gene>
    <name evidence="8" type="primary">rpsH</name>
    <name evidence="10" type="ORF">COX41_07060</name>
</gene>
<comment type="similarity">
    <text evidence="1 8 9">Belongs to the universal ribosomal protein uS8 family.</text>
</comment>
<organism evidence="10 11">
    <name type="scientific">Candidatus Sherwoodlollariibacterium unditelluris</name>
    <dbReference type="NCBI Taxonomy" id="1974757"/>
    <lineage>
        <taxon>Bacteria</taxon>
        <taxon>Pseudomonadati</taxon>
        <taxon>Candidatus Omnitrophota</taxon>
        <taxon>Candidatus Sherwoodlollariibacterium</taxon>
    </lineage>
</organism>
<evidence type="ECO:0000313" key="11">
    <source>
        <dbReference type="Proteomes" id="UP000231292"/>
    </source>
</evidence>
<comment type="caution">
    <text evidence="10">The sequence shown here is derived from an EMBL/GenBank/DDBJ whole genome shotgun (WGS) entry which is preliminary data.</text>
</comment>
<dbReference type="GO" id="GO:0019843">
    <property type="term" value="F:rRNA binding"/>
    <property type="evidence" value="ECO:0007669"/>
    <property type="project" value="UniProtKB-UniRule"/>
</dbReference>
<dbReference type="InterPro" id="IPR035987">
    <property type="entry name" value="Ribosomal_uS8_sf"/>
</dbReference>
<dbReference type="SUPFAM" id="SSF56047">
    <property type="entry name" value="Ribosomal protein S8"/>
    <property type="match status" value="1"/>
</dbReference>
<dbReference type="GO" id="GO:1990904">
    <property type="term" value="C:ribonucleoprotein complex"/>
    <property type="evidence" value="ECO:0007669"/>
    <property type="project" value="UniProtKB-KW"/>
</dbReference>
<name>A0A2G9YHC6_9BACT</name>
<evidence type="ECO:0000256" key="6">
    <source>
        <dbReference type="ARBA" id="ARBA00035258"/>
    </source>
</evidence>
<sequence length="131" mass="14671">MSRSDLIADVFTIIRNAIMIKRDIVDVPASNTIKAILDILKKEGYIENFKLIEDKKQGLARIYLKYVATKPAIRNIKRVSRPGLRLYVKHKKVPIVLRGKGIAIISTPKGVVTDTVARKEGLGGEVIGYVW</sequence>
<dbReference type="InterPro" id="IPR000630">
    <property type="entry name" value="Ribosomal_uS8"/>
</dbReference>
<evidence type="ECO:0000256" key="8">
    <source>
        <dbReference type="HAMAP-Rule" id="MF_01302"/>
    </source>
</evidence>
<dbReference type="PROSITE" id="PS00053">
    <property type="entry name" value="RIBOSOMAL_S8"/>
    <property type="match status" value="1"/>
</dbReference>
<dbReference type="InterPro" id="IPR047863">
    <property type="entry name" value="Ribosomal_uS8_CS"/>
</dbReference>
<proteinExistence type="inferred from homology"/>
<evidence type="ECO:0000256" key="5">
    <source>
        <dbReference type="ARBA" id="ARBA00023274"/>
    </source>
</evidence>
<dbReference type="Pfam" id="PF00410">
    <property type="entry name" value="Ribosomal_S8"/>
    <property type="match status" value="1"/>
</dbReference>